<reference evidence="1" key="2">
    <citation type="submission" date="2018-08" db="UniProtKB">
        <authorList>
            <consortium name="EnsemblPlants"/>
        </authorList>
    </citation>
    <scope>IDENTIFICATION</scope>
    <source>
        <strain evidence="1">Yugu1</strain>
    </source>
</reference>
<dbReference type="Gramene" id="KQK96605">
    <property type="protein sequence ID" value="KQK96605"/>
    <property type="gene ID" value="SETIT_011476mg"/>
</dbReference>
<dbReference type="EMBL" id="AGNK02004210">
    <property type="status" value="NOT_ANNOTATED_CDS"/>
    <property type="molecule type" value="Genomic_DNA"/>
</dbReference>
<evidence type="ECO:0000313" key="1">
    <source>
        <dbReference type="EnsemblPlants" id="KQK96605"/>
    </source>
</evidence>
<dbReference type="HOGENOM" id="CLU_2502213_0_0_1"/>
<dbReference type="AlphaFoldDB" id="K3YB82"/>
<proteinExistence type="predicted"/>
<dbReference type="EnsemblPlants" id="KQK96605">
    <property type="protein sequence ID" value="KQK96605"/>
    <property type="gene ID" value="SETIT_011476mg"/>
</dbReference>
<accession>K3YB82</accession>
<reference evidence="2" key="1">
    <citation type="journal article" date="2012" name="Nat. Biotechnol.">
        <title>Reference genome sequence of the model plant Setaria.</title>
        <authorList>
            <person name="Bennetzen J.L."/>
            <person name="Schmutz J."/>
            <person name="Wang H."/>
            <person name="Percifield R."/>
            <person name="Hawkins J."/>
            <person name="Pontaroli A.C."/>
            <person name="Estep M."/>
            <person name="Feng L."/>
            <person name="Vaughn J.N."/>
            <person name="Grimwood J."/>
            <person name="Jenkins J."/>
            <person name="Barry K."/>
            <person name="Lindquist E."/>
            <person name="Hellsten U."/>
            <person name="Deshpande S."/>
            <person name="Wang X."/>
            <person name="Wu X."/>
            <person name="Mitros T."/>
            <person name="Triplett J."/>
            <person name="Yang X."/>
            <person name="Ye C.Y."/>
            <person name="Mauro-Herrera M."/>
            <person name="Wang L."/>
            <person name="Li P."/>
            <person name="Sharma M."/>
            <person name="Sharma R."/>
            <person name="Ronald P.C."/>
            <person name="Panaud O."/>
            <person name="Kellogg E.A."/>
            <person name="Brutnell T.P."/>
            <person name="Doust A.N."/>
            <person name="Tuskan G.A."/>
            <person name="Rokhsar D."/>
            <person name="Devos K.M."/>
        </authorList>
    </citation>
    <scope>NUCLEOTIDE SEQUENCE [LARGE SCALE GENOMIC DNA]</scope>
    <source>
        <strain evidence="2">cv. Yugu1</strain>
    </source>
</reference>
<name>K3YB82_SETIT</name>
<keyword evidence="2" id="KW-1185">Reference proteome</keyword>
<sequence length="86" mass="9075">MMGNHTPYMHKSCLDSDMIHAISIVHSCITSLPKNTPMLSKMSVPIPKQLIAANDQAADINVSSCVSSTVSGRTGQPPSVLLSALP</sequence>
<evidence type="ECO:0000313" key="2">
    <source>
        <dbReference type="Proteomes" id="UP000004995"/>
    </source>
</evidence>
<organism evidence="1 2">
    <name type="scientific">Setaria italica</name>
    <name type="common">Foxtail millet</name>
    <name type="synonym">Panicum italicum</name>
    <dbReference type="NCBI Taxonomy" id="4555"/>
    <lineage>
        <taxon>Eukaryota</taxon>
        <taxon>Viridiplantae</taxon>
        <taxon>Streptophyta</taxon>
        <taxon>Embryophyta</taxon>
        <taxon>Tracheophyta</taxon>
        <taxon>Spermatophyta</taxon>
        <taxon>Magnoliopsida</taxon>
        <taxon>Liliopsida</taxon>
        <taxon>Poales</taxon>
        <taxon>Poaceae</taxon>
        <taxon>PACMAD clade</taxon>
        <taxon>Panicoideae</taxon>
        <taxon>Panicodae</taxon>
        <taxon>Paniceae</taxon>
        <taxon>Cenchrinae</taxon>
        <taxon>Setaria</taxon>
    </lineage>
</organism>
<dbReference type="Proteomes" id="UP000004995">
    <property type="component" value="Unassembled WGS sequence"/>
</dbReference>
<protein>
    <submittedName>
        <fullName evidence="1">Uncharacterized protein</fullName>
    </submittedName>
</protein>
<dbReference type="InParanoid" id="K3YB82"/>